<comment type="caution">
    <text evidence="2">The sequence shown here is derived from an EMBL/GenBank/DDBJ whole genome shotgun (WGS) entry which is preliminary data.</text>
</comment>
<name>A0ABQ1I7X7_9ALTE</name>
<protein>
    <submittedName>
        <fullName evidence="2">Uncharacterized protein</fullName>
    </submittedName>
</protein>
<dbReference type="EMBL" id="BMDY01000053">
    <property type="protein sequence ID" value="GGB22063.1"/>
    <property type="molecule type" value="Genomic_DNA"/>
</dbReference>
<evidence type="ECO:0000313" key="3">
    <source>
        <dbReference type="Proteomes" id="UP000651977"/>
    </source>
</evidence>
<feature type="signal peptide" evidence="1">
    <location>
        <begin position="1"/>
        <end position="24"/>
    </location>
</feature>
<reference evidence="3" key="1">
    <citation type="journal article" date="2019" name="Int. J. Syst. Evol. Microbiol.">
        <title>The Global Catalogue of Microorganisms (GCM) 10K type strain sequencing project: providing services to taxonomists for standard genome sequencing and annotation.</title>
        <authorList>
            <consortium name="The Broad Institute Genomics Platform"/>
            <consortium name="The Broad Institute Genome Sequencing Center for Infectious Disease"/>
            <person name="Wu L."/>
            <person name="Ma J."/>
        </authorList>
    </citation>
    <scope>NUCLEOTIDE SEQUENCE [LARGE SCALE GENOMIC DNA]</scope>
    <source>
        <strain evidence="3">CGMCC 1.10131</strain>
    </source>
</reference>
<evidence type="ECO:0000256" key="1">
    <source>
        <dbReference type="SAM" id="SignalP"/>
    </source>
</evidence>
<sequence length="147" mass="16424">MHEFKILNVVVVLGLSFVSASCSAAAECSKEVFGCFTSQPKPLTMKLCESSKGYYLEQFIVDGEQLGKVKQQVTLFKTSYHRSMVDEHSVEFQILNTKVIVSDYHSEELGEIIDELSVTVIENGEKKYFECEGKSFSGLSSLENTSK</sequence>
<proteinExistence type="predicted"/>
<keyword evidence="1" id="KW-0732">Signal</keyword>
<gene>
    <name evidence="2" type="ORF">GCM10007414_39310</name>
</gene>
<feature type="chain" id="PRO_5045437172" evidence="1">
    <location>
        <begin position="25"/>
        <end position="147"/>
    </location>
</feature>
<evidence type="ECO:0000313" key="2">
    <source>
        <dbReference type="EMBL" id="GGB22063.1"/>
    </source>
</evidence>
<dbReference type="Proteomes" id="UP000651977">
    <property type="component" value="Unassembled WGS sequence"/>
</dbReference>
<accession>A0ABQ1I7X7</accession>
<dbReference type="RefSeq" id="WP_055733287.1">
    <property type="nucleotide sequence ID" value="NZ_BMDY01000053.1"/>
</dbReference>
<keyword evidence="3" id="KW-1185">Reference proteome</keyword>
<organism evidence="2 3">
    <name type="scientific">Agarivorans gilvus</name>
    <dbReference type="NCBI Taxonomy" id="680279"/>
    <lineage>
        <taxon>Bacteria</taxon>
        <taxon>Pseudomonadati</taxon>
        <taxon>Pseudomonadota</taxon>
        <taxon>Gammaproteobacteria</taxon>
        <taxon>Alteromonadales</taxon>
        <taxon>Alteromonadaceae</taxon>
        <taxon>Agarivorans</taxon>
    </lineage>
</organism>
<dbReference type="PROSITE" id="PS51257">
    <property type="entry name" value="PROKAR_LIPOPROTEIN"/>
    <property type="match status" value="1"/>
</dbReference>